<sequence>MKVAPITVFLFRDSEGFGTAISEAFHLNPNNPSSLRSLEEPFELSLERYGIKDRVSGNILHFVDHQGLHQVSFLLIQHYEPPILACAVAEVLEQITREKSSPLPTIIAPFIVPSSKLKQNGKTLTKSENKIPVYGLQVGPVTDTTKALAARVEEPSCSFQVHHEPLACLLQLARISNLPTFLLIWEKGRRFSDKNAEELEIISEIGEILSSTLNLCFSKEGIEWNPKGTSKNIVEPWRALYG</sequence>
<dbReference type="Proteomes" id="UP000030645">
    <property type="component" value="Unassembled WGS sequence"/>
</dbReference>
<feature type="domain" description="DUF7894" evidence="1">
    <location>
        <begin position="1"/>
        <end position="242"/>
    </location>
</feature>
<protein>
    <recommendedName>
        <fullName evidence="1">DUF7894 domain-containing protein</fullName>
    </recommendedName>
</protein>
<dbReference type="Pfam" id="PF25428">
    <property type="entry name" value="DUF7894"/>
    <property type="match status" value="1"/>
</dbReference>
<dbReference type="InterPro" id="IPR057216">
    <property type="entry name" value="DUF7894"/>
</dbReference>
<organism evidence="2 3">
    <name type="scientific">Morus notabilis</name>
    <dbReference type="NCBI Taxonomy" id="981085"/>
    <lineage>
        <taxon>Eukaryota</taxon>
        <taxon>Viridiplantae</taxon>
        <taxon>Streptophyta</taxon>
        <taxon>Embryophyta</taxon>
        <taxon>Tracheophyta</taxon>
        <taxon>Spermatophyta</taxon>
        <taxon>Magnoliopsida</taxon>
        <taxon>eudicotyledons</taxon>
        <taxon>Gunneridae</taxon>
        <taxon>Pentapetalae</taxon>
        <taxon>rosids</taxon>
        <taxon>fabids</taxon>
        <taxon>Rosales</taxon>
        <taxon>Moraceae</taxon>
        <taxon>Moreae</taxon>
        <taxon>Morus</taxon>
    </lineage>
</organism>
<dbReference type="PANTHER" id="PTHR37221">
    <property type="entry name" value="OS02G0582400 PROTEIN"/>
    <property type="match status" value="1"/>
</dbReference>
<dbReference type="STRING" id="981085.W9S7A9"/>
<keyword evidence="3" id="KW-1185">Reference proteome</keyword>
<gene>
    <name evidence="2" type="ORF">L484_006874</name>
</gene>
<evidence type="ECO:0000313" key="2">
    <source>
        <dbReference type="EMBL" id="EXC15610.1"/>
    </source>
</evidence>
<dbReference type="PANTHER" id="PTHR37221:SF1">
    <property type="entry name" value="OS02G0582400 PROTEIN"/>
    <property type="match status" value="1"/>
</dbReference>
<reference evidence="3" key="1">
    <citation type="submission" date="2013-01" db="EMBL/GenBank/DDBJ databases">
        <title>Draft Genome Sequence of a Mulberry Tree, Morus notabilis C.K. Schneid.</title>
        <authorList>
            <person name="He N."/>
            <person name="Zhao S."/>
        </authorList>
    </citation>
    <scope>NUCLEOTIDE SEQUENCE</scope>
</reference>
<dbReference type="eggNOG" id="ENOG502QWQP">
    <property type="taxonomic scope" value="Eukaryota"/>
</dbReference>
<proteinExistence type="predicted"/>
<evidence type="ECO:0000313" key="3">
    <source>
        <dbReference type="Proteomes" id="UP000030645"/>
    </source>
</evidence>
<dbReference type="AlphaFoldDB" id="W9S7A9"/>
<dbReference type="KEGG" id="mnt:21390289"/>
<accession>W9S7A9</accession>
<name>W9S7A9_9ROSA</name>
<dbReference type="EMBL" id="KE345782">
    <property type="protein sequence ID" value="EXC15610.1"/>
    <property type="molecule type" value="Genomic_DNA"/>
</dbReference>
<evidence type="ECO:0000259" key="1">
    <source>
        <dbReference type="Pfam" id="PF25428"/>
    </source>
</evidence>
<dbReference type="OrthoDB" id="1927925at2759"/>